<dbReference type="SMART" id="SM01052">
    <property type="entry name" value="CAP_GLY"/>
    <property type="match status" value="1"/>
</dbReference>
<dbReference type="PANTHER" id="PTHR18916:SF6">
    <property type="entry name" value="DYNACTIN SUBUNIT 1"/>
    <property type="match status" value="1"/>
</dbReference>
<evidence type="ECO:0000256" key="3">
    <source>
        <dbReference type="ARBA" id="ARBA00022701"/>
    </source>
</evidence>
<dbReference type="EMBL" id="CATQJA010002565">
    <property type="protein sequence ID" value="CAJ0571438.1"/>
    <property type="molecule type" value="Genomic_DNA"/>
</dbReference>
<evidence type="ECO:0000256" key="6">
    <source>
        <dbReference type="ARBA" id="ARBA00023212"/>
    </source>
</evidence>
<evidence type="ECO:0000313" key="10">
    <source>
        <dbReference type="Proteomes" id="UP001177023"/>
    </source>
</evidence>
<feature type="compositionally biased region" description="Polar residues" evidence="7">
    <location>
        <begin position="96"/>
        <end position="109"/>
    </location>
</feature>
<keyword evidence="10" id="KW-1185">Reference proteome</keyword>
<dbReference type="PROSITE" id="PS50245">
    <property type="entry name" value="CAP_GLY_2"/>
    <property type="match status" value="1"/>
</dbReference>
<organism evidence="9 10">
    <name type="scientific">Mesorhabditis spiculigera</name>
    <dbReference type="NCBI Taxonomy" id="96644"/>
    <lineage>
        <taxon>Eukaryota</taxon>
        <taxon>Metazoa</taxon>
        <taxon>Ecdysozoa</taxon>
        <taxon>Nematoda</taxon>
        <taxon>Chromadorea</taxon>
        <taxon>Rhabditida</taxon>
        <taxon>Rhabditina</taxon>
        <taxon>Rhabditomorpha</taxon>
        <taxon>Rhabditoidea</taxon>
        <taxon>Rhabditidae</taxon>
        <taxon>Mesorhabditinae</taxon>
        <taxon>Mesorhabditis</taxon>
    </lineage>
</organism>
<feature type="compositionally biased region" description="Basic and acidic residues" evidence="7">
    <location>
        <begin position="284"/>
        <end position="299"/>
    </location>
</feature>
<proteinExistence type="predicted"/>
<keyword evidence="4" id="KW-0243">Dynein</keyword>
<reference evidence="9" key="1">
    <citation type="submission" date="2023-06" db="EMBL/GenBank/DDBJ databases">
        <authorList>
            <person name="Delattre M."/>
        </authorList>
    </citation>
    <scope>NUCLEOTIDE SEQUENCE</scope>
    <source>
        <strain evidence="9">AF72</strain>
    </source>
</reference>
<accession>A0AA36FXB1</accession>
<dbReference type="InterPro" id="IPR036859">
    <property type="entry name" value="CAP-Gly_dom_sf"/>
</dbReference>
<comment type="caution">
    <text evidence="9">The sequence shown here is derived from an EMBL/GenBank/DDBJ whole genome shotgun (WGS) entry which is preliminary data.</text>
</comment>
<keyword evidence="6" id="KW-0206">Cytoskeleton</keyword>
<evidence type="ECO:0000256" key="7">
    <source>
        <dbReference type="SAM" id="MobiDB-lite"/>
    </source>
</evidence>
<feature type="compositionally biased region" description="Low complexity" evidence="7">
    <location>
        <begin position="51"/>
        <end position="61"/>
    </location>
</feature>
<feature type="region of interest" description="Disordered" evidence="7">
    <location>
        <begin position="51"/>
        <end position="110"/>
    </location>
</feature>
<keyword evidence="2" id="KW-0963">Cytoplasm</keyword>
<gene>
    <name evidence="9" type="ORF">MSPICULIGERA_LOCUS9844</name>
</gene>
<keyword evidence="5" id="KW-0175">Coiled coil</keyword>
<keyword evidence="3" id="KW-0493">Microtubule</keyword>
<dbReference type="GO" id="GO:0005819">
    <property type="term" value="C:spindle"/>
    <property type="evidence" value="ECO:0007669"/>
    <property type="project" value="UniProtKB-SubCell"/>
</dbReference>
<evidence type="ECO:0000256" key="4">
    <source>
        <dbReference type="ARBA" id="ARBA00023017"/>
    </source>
</evidence>
<protein>
    <recommendedName>
        <fullName evidence="8">CAP-Gly domain-containing protein</fullName>
    </recommendedName>
</protein>
<feature type="region of interest" description="Disordered" evidence="7">
    <location>
        <begin position="273"/>
        <end position="314"/>
    </location>
</feature>
<dbReference type="GO" id="GO:0030286">
    <property type="term" value="C:dynein complex"/>
    <property type="evidence" value="ECO:0007669"/>
    <property type="project" value="UniProtKB-KW"/>
</dbReference>
<evidence type="ECO:0000256" key="2">
    <source>
        <dbReference type="ARBA" id="ARBA00022490"/>
    </source>
</evidence>
<name>A0AA36FXB1_9BILA</name>
<evidence type="ECO:0000256" key="1">
    <source>
        <dbReference type="ARBA" id="ARBA00004186"/>
    </source>
</evidence>
<dbReference type="Pfam" id="PF01302">
    <property type="entry name" value="CAP_GLY"/>
    <property type="match status" value="1"/>
</dbReference>
<sequence length="434" mass="47168">MIKYLGEVNWAKGSYAGVQFHKRVGRHGGEVKGVKYFSCPPGHGLYIPVQKPQQQQQVPTSQLPPPQLQPGQQSGQQGQSLQQQPEQLPYQPQQADAETSTTDIDSSLPQHEVAPGWTATYTPQLVVEVPKVASNPTLPLNEMVPGLKSSKKAPLRSDDKTMTIRVFVIAEQGNPEWPQEVCRGIERLIEAKPVFLEQNEIEDGNNGTAVMMVVQVPWTSGVSLAETHGMLCALKSEVGGPLVLRCTVDGYTTAAEKNDEKQRLFRPLRAECPRPGPLRMKQQPGRDARQALRTQERGGRAPGASKHGRWLDDGQGEGGLGSTALCKFSRSILHPKHQLKTCIGSYVCQELHRLTALGIATTLIDRGCHWCVRQKGTAMGYYQETVEPVVVASASGSPEAGQASNNAGANIVATTSNSPLPVFRPDEPSTSGFF</sequence>
<dbReference type="Proteomes" id="UP001177023">
    <property type="component" value="Unassembled WGS sequence"/>
</dbReference>
<dbReference type="Gene3D" id="2.30.30.190">
    <property type="entry name" value="CAP Gly-rich-like domain"/>
    <property type="match status" value="1"/>
</dbReference>
<feature type="non-terminal residue" evidence="9">
    <location>
        <position position="434"/>
    </location>
</feature>
<feature type="domain" description="CAP-Gly" evidence="8">
    <location>
        <begin position="6"/>
        <end position="48"/>
    </location>
</feature>
<comment type="subcellular location">
    <subcellularLocation>
        <location evidence="1">Cytoplasm</location>
        <location evidence="1">Cytoskeleton</location>
        <location evidence="1">Spindle</location>
    </subcellularLocation>
</comment>
<dbReference type="GO" id="GO:0005874">
    <property type="term" value="C:microtubule"/>
    <property type="evidence" value="ECO:0007669"/>
    <property type="project" value="UniProtKB-KW"/>
</dbReference>
<evidence type="ECO:0000256" key="5">
    <source>
        <dbReference type="ARBA" id="ARBA00023054"/>
    </source>
</evidence>
<dbReference type="PANTHER" id="PTHR18916">
    <property type="entry name" value="DYNACTIN 1-RELATED MICROTUBULE-BINDING"/>
    <property type="match status" value="1"/>
</dbReference>
<dbReference type="SUPFAM" id="SSF74924">
    <property type="entry name" value="Cap-Gly domain"/>
    <property type="match status" value="1"/>
</dbReference>
<dbReference type="AlphaFoldDB" id="A0AA36FXB1"/>
<feature type="compositionally biased region" description="Low complexity" evidence="7">
    <location>
        <begin position="69"/>
        <end position="94"/>
    </location>
</feature>
<evidence type="ECO:0000313" key="9">
    <source>
        <dbReference type="EMBL" id="CAJ0571438.1"/>
    </source>
</evidence>
<evidence type="ECO:0000259" key="8">
    <source>
        <dbReference type="PROSITE" id="PS50245"/>
    </source>
</evidence>
<dbReference type="InterPro" id="IPR000938">
    <property type="entry name" value="CAP-Gly_domain"/>
</dbReference>